<dbReference type="AlphaFoldDB" id="A0A7W7C9Z2"/>
<feature type="domain" description="DNA-directed DNA polymerase family A palm" evidence="4">
    <location>
        <begin position="304"/>
        <end position="500"/>
    </location>
</feature>
<proteinExistence type="predicted"/>
<accession>A0A7W7C9Z2</accession>
<dbReference type="PANTHER" id="PTHR10133">
    <property type="entry name" value="DNA POLYMERASE I"/>
    <property type="match status" value="1"/>
</dbReference>
<evidence type="ECO:0000256" key="3">
    <source>
        <dbReference type="ARBA" id="ARBA00049244"/>
    </source>
</evidence>
<dbReference type="Pfam" id="PF00476">
    <property type="entry name" value="DNA_pol_A"/>
    <property type="match status" value="1"/>
</dbReference>
<dbReference type="RefSeq" id="WP_185003145.1">
    <property type="nucleotide sequence ID" value="NZ_BAAAUI010000085.1"/>
</dbReference>
<evidence type="ECO:0000313" key="5">
    <source>
        <dbReference type="EMBL" id="MBB4677205.1"/>
    </source>
</evidence>
<dbReference type="EC" id="2.7.7.7" evidence="1"/>
<dbReference type="Proteomes" id="UP000533598">
    <property type="component" value="Unassembled WGS sequence"/>
</dbReference>
<dbReference type="InterPro" id="IPR001098">
    <property type="entry name" value="DNA-dir_DNA_pol_A_palm_dom"/>
</dbReference>
<dbReference type="SUPFAM" id="SSF56672">
    <property type="entry name" value="DNA/RNA polymerases"/>
    <property type="match status" value="1"/>
</dbReference>
<protein>
    <recommendedName>
        <fullName evidence="1">DNA-directed DNA polymerase</fullName>
        <ecNumber evidence="1">2.7.7.7</ecNumber>
    </recommendedName>
</protein>
<evidence type="ECO:0000313" key="6">
    <source>
        <dbReference type="Proteomes" id="UP000533598"/>
    </source>
</evidence>
<dbReference type="GO" id="GO:0006261">
    <property type="term" value="P:DNA-templated DNA replication"/>
    <property type="evidence" value="ECO:0007669"/>
    <property type="project" value="InterPro"/>
</dbReference>
<evidence type="ECO:0000256" key="2">
    <source>
        <dbReference type="ARBA" id="ARBA00022705"/>
    </source>
</evidence>
<organism evidence="5 6">
    <name type="scientific">Crossiella cryophila</name>
    <dbReference type="NCBI Taxonomy" id="43355"/>
    <lineage>
        <taxon>Bacteria</taxon>
        <taxon>Bacillati</taxon>
        <taxon>Actinomycetota</taxon>
        <taxon>Actinomycetes</taxon>
        <taxon>Pseudonocardiales</taxon>
        <taxon>Pseudonocardiaceae</taxon>
        <taxon>Crossiella</taxon>
    </lineage>
</organism>
<dbReference type="GO" id="GO:0006302">
    <property type="term" value="P:double-strand break repair"/>
    <property type="evidence" value="ECO:0007669"/>
    <property type="project" value="TreeGrafter"/>
</dbReference>
<dbReference type="InterPro" id="IPR002298">
    <property type="entry name" value="DNA_polymerase_A"/>
</dbReference>
<dbReference type="SMART" id="SM00482">
    <property type="entry name" value="POLAc"/>
    <property type="match status" value="1"/>
</dbReference>
<sequence>MVDLDAPARPVRTLSWPELLDHLRANTPTAGAPQALGLDVSGLAEDGQIRVVPMDRAMPVLVADITDADPRELGALDSSRRIRWVAADLLATATTLARAGVRLRRGYCVTSARRLVDGYHRADSGQLNGGDVSEDYRQAQLSLRATTHASSLDRLVDIDSANALAAADLNADGIPWDAARHHEVLAALLGEPTESGCYPRLSELDEQITAAFGGARFRWRTEVPEAFDGEGLQVRGSRVSDFEHLAHPAVPPLTSWRHLDILANRFGYEWAARWTHDGRWWPVFHPAATSTGRWTAEGGGLTLPHSLRRCVRVQAGRRLVIADISQLEPRILAYLAGDRTLLGLAERGDLYAELGNRLGVDRAMAKTILLAALNGRRSVKAREALRPFTSACSDTMDLLAEYEQRARHGATVRTELGRTMPLPDVPTVAAIETASVRRTAEQRSLVARAGRRGRSFPVQGTAAEVCCATLAILRTQLRDRDARLAAFLHDEFVLDVAEDSVEEVTLLLRQAVHLGAAWVLGLEALSLPLSIRTGSDWGVREP</sequence>
<evidence type="ECO:0000256" key="1">
    <source>
        <dbReference type="ARBA" id="ARBA00012417"/>
    </source>
</evidence>
<keyword evidence="6" id="KW-1185">Reference proteome</keyword>
<evidence type="ECO:0000259" key="4">
    <source>
        <dbReference type="SMART" id="SM00482"/>
    </source>
</evidence>
<gene>
    <name evidence="5" type="ORF">HNR67_003323</name>
</gene>
<dbReference type="Gene3D" id="3.30.70.370">
    <property type="match status" value="1"/>
</dbReference>
<dbReference type="EMBL" id="JACHMH010000001">
    <property type="protein sequence ID" value="MBB4677205.1"/>
    <property type="molecule type" value="Genomic_DNA"/>
</dbReference>
<comment type="catalytic activity">
    <reaction evidence="3">
        <text>DNA(n) + a 2'-deoxyribonucleoside 5'-triphosphate = DNA(n+1) + diphosphate</text>
        <dbReference type="Rhea" id="RHEA:22508"/>
        <dbReference type="Rhea" id="RHEA-COMP:17339"/>
        <dbReference type="Rhea" id="RHEA-COMP:17340"/>
        <dbReference type="ChEBI" id="CHEBI:33019"/>
        <dbReference type="ChEBI" id="CHEBI:61560"/>
        <dbReference type="ChEBI" id="CHEBI:173112"/>
        <dbReference type="EC" id="2.7.7.7"/>
    </reaction>
</comment>
<dbReference type="GO" id="GO:0003677">
    <property type="term" value="F:DNA binding"/>
    <property type="evidence" value="ECO:0007669"/>
    <property type="project" value="InterPro"/>
</dbReference>
<keyword evidence="2" id="KW-0235">DNA replication</keyword>
<dbReference type="InterPro" id="IPR043502">
    <property type="entry name" value="DNA/RNA_pol_sf"/>
</dbReference>
<comment type="caution">
    <text evidence="5">The sequence shown here is derived from an EMBL/GenBank/DDBJ whole genome shotgun (WGS) entry which is preliminary data.</text>
</comment>
<dbReference type="GO" id="GO:0003887">
    <property type="term" value="F:DNA-directed DNA polymerase activity"/>
    <property type="evidence" value="ECO:0007669"/>
    <property type="project" value="UniProtKB-EC"/>
</dbReference>
<dbReference type="Gene3D" id="1.10.150.20">
    <property type="entry name" value="5' to 3' exonuclease, C-terminal subdomain"/>
    <property type="match status" value="1"/>
</dbReference>
<reference evidence="5 6" key="1">
    <citation type="submission" date="2020-08" db="EMBL/GenBank/DDBJ databases">
        <title>Sequencing the genomes of 1000 actinobacteria strains.</title>
        <authorList>
            <person name="Klenk H.-P."/>
        </authorList>
    </citation>
    <scope>NUCLEOTIDE SEQUENCE [LARGE SCALE GENOMIC DNA]</scope>
    <source>
        <strain evidence="5 6">DSM 44230</strain>
    </source>
</reference>
<name>A0A7W7C9Z2_9PSEU</name>
<dbReference type="PANTHER" id="PTHR10133:SF27">
    <property type="entry name" value="DNA POLYMERASE NU"/>
    <property type="match status" value="1"/>
</dbReference>